<comment type="caution">
    <text evidence="1">The sequence shown here is derived from an EMBL/GenBank/DDBJ whole genome shotgun (WGS) entry which is preliminary data.</text>
</comment>
<proteinExistence type="predicted"/>
<gene>
    <name evidence="2" type="ORF">GKD88_10170</name>
    <name evidence="1" type="ORF">GKE08_10370</name>
</gene>
<name>A0A6N7S7X8_9FIRM</name>
<organism evidence="1 3">
    <name type="scientific">Holdemania massiliensis</name>
    <dbReference type="NCBI Taxonomy" id="1468449"/>
    <lineage>
        <taxon>Bacteria</taxon>
        <taxon>Bacillati</taxon>
        <taxon>Bacillota</taxon>
        <taxon>Erysipelotrichia</taxon>
        <taxon>Erysipelotrichales</taxon>
        <taxon>Erysipelotrichaceae</taxon>
        <taxon>Holdemania</taxon>
    </lineage>
</organism>
<evidence type="ECO:0008006" key="5">
    <source>
        <dbReference type="Google" id="ProtNLM"/>
    </source>
</evidence>
<dbReference type="RefSeq" id="WP_154238954.1">
    <property type="nucleotide sequence ID" value="NZ_CALJPI010000064.1"/>
</dbReference>
<dbReference type="OrthoDB" id="9812605at2"/>
<dbReference type="EMBL" id="WKPI01000017">
    <property type="protein sequence ID" value="MSC33485.1"/>
    <property type="molecule type" value="Genomic_DNA"/>
</dbReference>
<evidence type="ECO:0000313" key="2">
    <source>
        <dbReference type="EMBL" id="MSC33485.1"/>
    </source>
</evidence>
<protein>
    <recommendedName>
        <fullName evidence="5">HipA-like C-terminal domain-containing protein</fullName>
    </recommendedName>
</protein>
<dbReference type="Proteomes" id="UP000480929">
    <property type="component" value="Unassembled WGS sequence"/>
</dbReference>
<reference evidence="3 4" key="1">
    <citation type="journal article" date="2019" name="Nat. Med.">
        <title>A library of human gut bacterial isolates paired with longitudinal multiomics data enables mechanistic microbiome research.</title>
        <authorList>
            <person name="Poyet M."/>
            <person name="Groussin M."/>
            <person name="Gibbons S.M."/>
            <person name="Avila-Pacheco J."/>
            <person name="Jiang X."/>
            <person name="Kearney S.M."/>
            <person name="Perrotta A.R."/>
            <person name="Berdy B."/>
            <person name="Zhao S."/>
            <person name="Lieberman T.D."/>
            <person name="Swanson P.K."/>
            <person name="Smith M."/>
            <person name="Roesemann S."/>
            <person name="Alexander J.E."/>
            <person name="Rich S.A."/>
            <person name="Livny J."/>
            <person name="Vlamakis H."/>
            <person name="Clish C."/>
            <person name="Bullock K."/>
            <person name="Deik A."/>
            <person name="Scott J."/>
            <person name="Pierce K.A."/>
            <person name="Xavier R.J."/>
            <person name="Alm E.J."/>
        </authorList>
    </citation>
    <scope>NUCLEOTIDE SEQUENCE [LARGE SCALE GENOMIC DNA]</scope>
    <source>
        <strain evidence="1 3">BIOML-A4</strain>
        <strain evidence="2 4">BIOML-A5</strain>
    </source>
</reference>
<dbReference type="Gene3D" id="1.10.1070.20">
    <property type="match status" value="1"/>
</dbReference>
<sequence length="186" mass="21282">MIPAAQILLGKEGVGFEELVKVYLDFLEEALVSNAKEKIQKQLLSDALLDNTDRHLNNFGVIRNVSTLQIMDVALNYDCGRILGTAFPYTPKRYTKEEFHVDELDYAVTQKQIFSLIDKNSHLSRQQYQRLYSLPERYLSLVNKYLSCTSLHEGDGAYLAAVFMQNIQEIEAVLEENGCFQDTSFQ</sequence>
<keyword evidence="4" id="KW-1185">Reference proteome</keyword>
<dbReference type="AlphaFoldDB" id="A0A6N7S7X8"/>
<dbReference type="Proteomes" id="UP000433575">
    <property type="component" value="Unassembled WGS sequence"/>
</dbReference>
<dbReference type="EMBL" id="WKPJ01000015">
    <property type="protein sequence ID" value="MSA89730.1"/>
    <property type="molecule type" value="Genomic_DNA"/>
</dbReference>
<accession>A0A6N7S7X8</accession>
<evidence type="ECO:0000313" key="1">
    <source>
        <dbReference type="EMBL" id="MSA89730.1"/>
    </source>
</evidence>
<evidence type="ECO:0000313" key="3">
    <source>
        <dbReference type="Proteomes" id="UP000433575"/>
    </source>
</evidence>
<evidence type="ECO:0000313" key="4">
    <source>
        <dbReference type="Proteomes" id="UP000480929"/>
    </source>
</evidence>